<dbReference type="InterPro" id="IPR020841">
    <property type="entry name" value="PKS_Beta-ketoAc_synthase_dom"/>
</dbReference>
<dbReference type="Proteomes" id="UP000245959">
    <property type="component" value="Unassembled WGS sequence"/>
</dbReference>
<keyword evidence="6" id="KW-1185">Reference proteome</keyword>
<keyword evidence="2 3" id="KW-0808">Transferase</keyword>
<evidence type="ECO:0000256" key="2">
    <source>
        <dbReference type="ARBA" id="ARBA00022679"/>
    </source>
</evidence>
<dbReference type="InterPro" id="IPR016039">
    <property type="entry name" value="Thiolase-like"/>
</dbReference>
<gene>
    <name evidence="5" type="ORF">C8D82_11247</name>
</gene>
<evidence type="ECO:0000259" key="4">
    <source>
        <dbReference type="PROSITE" id="PS52004"/>
    </source>
</evidence>
<comment type="similarity">
    <text evidence="1 3">Belongs to the thiolase-like superfamily. Beta-ketoacyl-ACP synthases family.</text>
</comment>
<proteinExistence type="inferred from homology"/>
<dbReference type="InterPro" id="IPR014030">
    <property type="entry name" value="Ketoacyl_synth_N"/>
</dbReference>
<dbReference type="PANTHER" id="PTHR11712:SF325">
    <property type="entry name" value="3-OXOACYL-(ACYL-CARRIER-PROTEIN) SYNTHASE II FABF"/>
    <property type="match status" value="1"/>
</dbReference>
<reference evidence="5 6" key="1">
    <citation type="submission" date="2018-04" db="EMBL/GenBank/DDBJ databases">
        <title>Genomic Encyclopedia of Type Strains, Phase IV (KMG-IV): sequencing the most valuable type-strain genomes for metagenomic binning, comparative biology and taxonomic classification.</title>
        <authorList>
            <person name="Goeker M."/>
        </authorList>
    </citation>
    <scope>NUCLEOTIDE SEQUENCE [LARGE SCALE GENOMIC DNA]</scope>
    <source>
        <strain evidence="5 6">DSM 14823</strain>
    </source>
</reference>
<dbReference type="PROSITE" id="PS52004">
    <property type="entry name" value="KS3_2"/>
    <property type="match status" value="1"/>
</dbReference>
<accession>A0A2U1B039</accession>
<dbReference type="InterPro" id="IPR000794">
    <property type="entry name" value="Beta-ketoacyl_synthase"/>
</dbReference>
<feature type="domain" description="Ketosynthase family 3 (KS3)" evidence="4">
    <location>
        <begin position="3"/>
        <end position="406"/>
    </location>
</feature>
<dbReference type="InterPro" id="IPR018201">
    <property type="entry name" value="Ketoacyl_synth_AS"/>
</dbReference>
<evidence type="ECO:0000313" key="6">
    <source>
        <dbReference type="Proteomes" id="UP000245959"/>
    </source>
</evidence>
<name>A0A2U1B039_9BACT</name>
<sequence length="408" mass="41764">MEKRRVVVTGAGVVSALGGSRAELFEALLAGRCAVRRMPEWCAELPGVPLAAPVELDPEIAKRINRKFRRSMGPAALFASLAALQAAEESGLDAELLGSGRTGCAVSSTMGSSSSIVEATALLLSGRREEMPATQFFKCASHSSAFNVANLLGINGVQLSPCSACASGLQSVGAAMEQIQLGKQDVMLAGGSDEATPAVAGSFEQLFALAGGDVEPERASRPFDADRRGLVCGEGAGILVLEEYGHAVRRGAPLLLELTGYATNCSGVHVSQSDAASIERCLKLALADAGLEPAGIDYVSAHATATVAGDREEAAALRNVFGGGVPVSSLKGHLGHTLGASGAIELAAVCEMARRGVVVPTLNLERVGAECAGLDLPVAPREKRIGAFAKCCIAFGGVNAVLIGKKLS</sequence>
<dbReference type="Gene3D" id="3.40.47.10">
    <property type="match status" value="1"/>
</dbReference>
<dbReference type="EMBL" id="QEKH01000012">
    <property type="protein sequence ID" value="PVY42050.1"/>
    <property type="molecule type" value="Genomic_DNA"/>
</dbReference>
<dbReference type="GO" id="GO:0005829">
    <property type="term" value="C:cytosol"/>
    <property type="evidence" value="ECO:0007669"/>
    <property type="project" value="TreeGrafter"/>
</dbReference>
<dbReference type="SUPFAM" id="SSF53901">
    <property type="entry name" value="Thiolase-like"/>
    <property type="match status" value="2"/>
</dbReference>
<organism evidence="5 6">
    <name type="scientific">Victivallis vadensis</name>
    <dbReference type="NCBI Taxonomy" id="172901"/>
    <lineage>
        <taxon>Bacteria</taxon>
        <taxon>Pseudomonadati</taxon>
        <taxon>Lentisphaerota</taxon>
        <taxon>Lentisphaeria</taxon>
        <taxon>Victivallales</taxon>
        <taxon>Victivallaceae</taxon>
        <taxon>Victivallis</taxon>
    </lineage>
</organism>
<evidence type="ECO:0000256" key="3">
    <source>
        <dbReference type="RuleBase" id="RU003694"/>
    </source>
</evidence>
<evidence type="ECO:0000313" key="5">
    <source>
        <dbReference type="EMBL" id="PVY42050.1"/>
    </source>
</evidence>
<dbReference type="RefSeq" id="WP_165832951.1">
    <property type="nucleotide sequence ID" value="NZ_CABMMC010000069.1"/>
</dbReference>
<dbReference type="GeneID" id="78295197"/>
<dbReference type="GO" id="GO:0004315">
    <property type="term" value="F:3-oxoacyl-[acyl-carrier-protein] synthase activity"/>
    <property type="evidence" value="ECO:0007669"/>
    <property type="project" value="InterPro"/>
</dbReference>
<dbReference type="AlphaFoldDB" id="A0A2U1B039"/>
<comment type="caution">
    <text evidence="5">The sequence shown here is derived from an EMBL/GenBank/DDBJ whole genome shotgun (WGS) entry which is preliminary data.</text>
</comment>
<dbReference type="Pfam" id="PF00109">
    <property type="entry name" value="ketoacyl-synt"/>
    <property type="match status" value="1"/>
</dbReference>
<dbReference type="SMART" id="SM00825">
    <property type="entry name" value="PKS_KS"/>
    <property type="match status" value="1"/>
</dbReference>
<dbReference type="Pfam" id="PF02801">
    <property type="entry name" value="Ketoacyl-synt_C"/>
    <property type="match status" value="1"/>
</dbReference>
<protein>
    <submittedName>
        <fullName evidence="5">3-oxoacyl-[acyl-carrier-protein] synthase II</fullName>
    </submittedName>
</protein>
<dbReference type="InterPro" id="IPR014031">
    <property type="entry name" value="Ketoacyl_synth_C"/>
</dbReference>
<dbReference type="GO" id="GO:0006633">
    <property type="term" value="P:fatty acid biosynthetic process"/>
    <property type="evidence" value="ECO:0007669"/>
    <property type="project" value="InterPro"/>
</dbReference>
<dbReference type="CDD" id="cd00834">
    <property type="entry name" value="KAS_I_II"/>
    <property type="match status" value="1"/>
</dbReference>
<dbReference type="PROSITE" id="PS00606">
    <property type="entry name" value="KS3_1"/>
    <property type="match status" value="1"/>
</dbReference>
<evidence type="ECO:0000256" key="1">
    <source>
        <dbReference type="ARBA" id="ARBA00008467"/>
    </source>
</evidence>
<dbReference type="PANTHER" id="PTHR11712">
    <property type="entry name" value="POLYKETIDE SYNTHASE-RELATED"/>
    <property type="match status" value="1"/>
</dbReference>